<evidence type="ECO:0000313" key="1">
    <source>
        <dbReference type="EMBL" id="GIQ64654.1"/>
    </source>
</evidence>
<dbReference type="Gene3D" id="3.30.750.24">
    <property type="entry name" value="STAS domain"/>
    <property type="match status" value="1"/>
</dbReference>
<comment type="caution">
    <text evidence="1">The sequence shown here is derived from an EMBL/GenBank/DDBJ whole genome shotgun (WGS) entry which is preliminary data.</text>
</comment>
<proteinExistence type="predicted"/>
<evidence type="ECO:0000313" key="2">
    <source>
        <dbReference type="Proteomes" id="UP000680304"/>
    </source>
</evidence>
<dbReference type="Proteomes" id="UP000680304">
    <property type="component" value="Unassembled WGS sequence"/>
</dbReference>
<accession>A0ABQ4N9L6</accession>
<name>A0ABQ4N9L6_9BACL</name>
<evidence type="ECO:0008006" key="3">
    <source>
        <dbReference type="Google" id="ProtNLM"/>
    </source>
</evidence>
<keyword evidence="2" id="KW-1185">Reference proteome</keyword>
<gene>
    <name evidence="1" type="ORF">PACILC2_32220</name>
</gene>
<reference evidence="1 2" key="1">
    <citation type="submission" date="2021-04" db="EMBL/GenBank/DDBJ databases">
        <title>Draft genome sequence of Paenibacillus cisolokensis, LC2-13A.</title>
        <authorList>
            <person name="Uke A."/>
            <person name="Chhe C."/>
            <person name="Baramee S."/>
            <person name="Kosugi A."/>
        </authorList>
    </citation>
    <scope>NUCLEOTIDE SEQUENCE [LARGE SCALE GENOMIC DNA]</scope>
    <source>
        <strain evidence="1 2">LC2-13A</strain>
    </source>
</reference>
<dbReference type="InterPro" id="IPR036513">
    <property type="entry name" value="STAS_dom_sf"/>
</dbReference>
<organism evidence="1 2">
    <name type="scientific">Paenibacillus cisolokensis</name>
    <dbReference type="NCBI Taxonomy" id="1658519"/>
    <lineage>
        <taxon>Bacteria</taxon>
        <taxon>Bacillati</taxon>
        <taxon>Bacillota</taxon>
        <taxon>Bacilli</taxon>
        <taxon>Bacillales</taxon>
        <taxon>Paenibacillaceae</taxon>
        <taxon>Paenibacillus</taxon>
    </lineage>
</organism>
<dbReference type="EMBL" id="BOVJ01000102">
    <property type="protein sequence ID" value="GIQ64654.1"/>
    <property type="molecule type" value="Genomic_DNA"/>
</dbReference>
<protein>
    <recommendedName>
        <fullName evidence="3">STAS domain-containing protein</fullName>
    </recommendedName>
</protein>
<dbReference type="SUPFAM" id="SSF52091">
    <property type="entry name" value="SpoIIaa-like"/>
    <property type="match status" value="1"/>
</dbReference>
<sequence>MMKIEECKEEQVVIRLEGNMTSNDMASIQNELFQLVENGYLYFAFKIDSATKLNRSFVGLLVAIQQQVAEKGGAVTMCFSNGNRSVH</sequence>